<feature type="domain" description="HTH tetR-type" evidence="5">
    <location>
        <begin position="6"/>
        <end position="66"/>
    </location>
</feature>
<dbReference type="PANTHER" id="PTHR47506:SF1">
    <property type="entry name" value="HTH-TYPE TRANSCRIPTIONAL REGULATOR YJDC"/>
    <property type="match status" value="1"/>
</dbReference>
<sequence>MGRPRQFSEPDAVAAASTVLVRRGFAGTSVDDLVRATGVNRASLYGVFGSKDGLFRRCLAAALEVLAGADGEQPDDGAAPNRLPDRATALDLVLVALMELAPDDAVLAADLVEHLRRAGVTAVDLGARALERADVVEPA</sequence>
<evidence type="ECO:0000256" key="3">
    <source>
        <dbReference type="ARBA" id="ARBA00023163"/>
    </source>
</evidence>
<organism evidence="6 7">
    <name type="scientific">Actinomyces radicidentis</name>
    <dbReference type="NCBI Taxonomy" id="111015"/>
    <lineage>
        <taxon>Bacteria</taxon>
        <taxon>Bacillati</taxon>
        <taxon>Actinomycetota</taxon>
        <taxon>Actinomycetes</taxon>
        <taxon>Actinomycetales</taxon>
        <taxon>Actinomycetaceae</taxon>
        <taxon>Actinomyces</taxon>
    </lineage>
</organism>
<name>A0A0X8JE62_ACTRD</name>
<evidence type="ECO:0000313" key="7">
    <source>
        <dbReference type="Proteomes" id="UP000065220"/>
    </source>
</evidence>
<keyword evidence="2 4" id="KW-0238">DNA-binding</keyword>
<dbReference type="Pfam" id="PF00440">
    <property type="entry name" value="TetR_N"/>
    <property type="match status" value="1"/>
</dbReference>
<keyword evidence="3" id="KW-0804">Transcription</keyword>
<dbReference type="Proteomes" id="UP000065220">
    <property type="component" value="Chromosome"/>
</dbReference>
<dbReference type="EMBL" id="CP014228">
    <property type="protein sequence ID" value="AMD86877.1"/>
    <property type="molecule type" value="Genomic_DNA"/>
</dbReference>
<evidence type="ECO:0000259" key="5">
    <source>
        <dbReference type="PROSITE" id="PS50977"/>
    </source>
</evidence>
<gene>
    <name evidence="6" type="ORF">AXF14_03790</name>
</gene>
<keyword evidence="7" id="KW-1185">Reference proteome</keyword>
<evidence type="ECO:0000256" key="4">
    <source>
        <dbReference type="PROSITE-ProRule" id="PRU00335"/>
    </source>
</evidence>
<dbReference type="Gene3D" id="1.10.10.60">
    <property type="entry name" value="Homeodomain-like"/>
    <property type="match status" value="1"/>
</dbReference>
<evidence type="ECO:0000313" key="6">
    <source>
        <dbReference type="EMBL" id="AMD86877.1"/>
    </source>
</evidence>
<reference evidence="7" key="1">
    <citation type="submission" date="2016-02" db="EMBL/GenBank/DDBJ databases">
        <authorList>
            <person name="Holder M.E."/>
            <person name="Ajami N.J."/>
            <person name="Petrosino J.F."/>
        </authorList>
    </citation>
    <scope>NUCLEOTIDE SEQUENCE [LARGE SCALE GENOMIC DNA]</scope>
    <source>
        <strain evidence="7">CCUG 36733</strain>
    </source>
</reference>
<dbReference type="GO" id="GO:0003677">
    <property type="term" value="F:DNA binding"/>
    <property type="evidence" value="ECO:0007669"/>
    <property type="project" value="UniProtKB-UniRule"/>
</dbReference>
<dbReference type="InterPro" id="IPR001647">
    <property type="entry name" value="HTH_TetR"/>
</dbReference>
<evidence type="ECO:0000256" key="2">
    <source>
        <dbReference type="ARBA" id="ARBA00023125"/>
    </source>
</evidence>
<dbReference type="RefSeq" id="WP_067940964.1">
    <property type="nucleotide sequence ID" value="NZ_CP014228.1"/>
</dbReference>
<dbReference type="InterPro" id="IPR009057">
    <property type="entry name" value="Homeodomain-like_sf"/>
</dbReference>
<dbReference type="AlphaFoldDB" id="A0A0X8JE62"/>
<feature type="DNA-binding region" description="H-T-H motif" evidence="4">
    <location>
        <begin position="29"/>
        <end position="48"/>
    </location>
</feature>
<keyword evidence="1" id="KW-0805">Transcription regulation</keyword>
<dbReference type="PANTHER" id="PTHR47506">
    <property type="entry name" value="TRANSCRIPTIONAL REGULATORY PROTEIN"/>
    <property type="match status" value="1"/>
</dbReference>
<protein>
    <recommendedName>
        <fullName evidence="5">HTH tetR-type domain-containing protein</fullName>
    </recommendedName>
</protein>
<evidence type="ECO:0000256" key="1">
    <source>
        <dbReference type="ARBA" id="ARBA00023015"/>
    </source>
</evidence>
<proteinExistence type="predicted"/>
<dbReference type="SUPFAM" id="SSF46689">
    <property type="entry name" value="Homeodomain-like"/>
    <property type="match status" value="1"/>
</dbReference>
<dbReference type="KEGG" id="ard:AXF14_03790"/>
<dbReference type="PROSITE" id="PS50977">
    <property type="entry name" value="HTH_TETR_2"/>
    <property type="match status" value="1"/>
</dbReference>
<dbReference type="PRINTS" id="PR00455">
    <property type="entry name" value="HTHTETR"/>
</dbReference>
<accession>A0A0X8JE62</accession>
<dbReference type="STRING" id="111015.AXF14_03790"/>
<dbReference type="OrthoDB" id="9805134at2"/>